<evidence type="ECO:0000256" key="1">
    <source>
        <dbReference type="SAM" id="MobiDB-lite"/>
    </source>
</evidence>
<proteinExistence type="predicted"/>
<dbReference type="EMBL" id="CAJVQB010002139">
    <property type="protein sequence ID" value="CAG8563546.1"/>
    <property type="molecule type" value="Genomic_DNA"/>
</dbReference>
<keyword evidence="3" id="KW-1185">Reference proteome</keyword>
<organism evidence="2 3">
    <name type="scientific">Gigaspora margarita</name>
    <dbReference type="NCBI Taxonomy" id="4874"/>
    <lineage>
        <taxon>Eukaryota</taxon>
        <taxon>Fungi</taxon>
        <taxon>Fungi incertae sedis</taxon>
        <taxon>Mucoromycota</taxon>
        <taxon>Glomeromycotina</taxon>
        <taxon>Glomeromycetes</taxon>
        <taxon>Diversisporales</taxon>
        <taxon>Gigasporaceae</taxon>
        <taxon>Gigaspora</taxon>
    </lineage>
</organism>
<gene>
    <name evidence="2" type="ORF">GMARGA_LOCUS5135</name>
</gene>
<feature type="region of interest" description="Disordered" evidence="1">
    <location>
        <begin position="1"/>
        <end position="24"/>
    </location>
</feature>
<reference evidence="2 3" key="1">
    <citation type="submission" date="2021-06" db="EMBL/GenBank/DDBJ databases">
        <authorList>
            <person name="Kallberg Y."/>
            <person name="Tangrot J."/>
            <person name="Rosling A."/>
        </authorList>
    </citation>
    <scope>NUCLEOTIDE SEQUENCE [LARGE SCALE GENOMIC DNA]</scope>
    <source>
        <strain evidence="2 3">120-4 pot B 10/14</strain>
    </source>
</reference>
<dbReference type="Proteomes" id="UP000789901">
    <property type="component" value="Unassembled WGS sequence"/>
</dbReference>
<comment type="caution">
    <text evidence="2">The sequence shown here is derived from an EMBL/GenBank/DDBJ whole genome shotgun (WGS) entry which is preliminary data.</text>
</comment>
<evidence type="ECO:0000313" key="3">
    <source>
        <dbReference type="Proteomes" id="UP000789901"/>
    </source>
</evidence>
<accession>A0ABN7UG26</accession>
<protein>
    <submittedName>
        <fullName evidence="2">29925_t:CDS:1</fullName>
    </submittedName>
</protein>
<sequence>MQALSQRASNTPDTEVPTLAPASTTISLEETLERIEIDPNLDTALVTSTIESDGLPKTYSQVVSGSQTP</sequence>
<name>A0ABN7UG26_GIGMA</name>
<evidence type="ECO:0000313" key="2">
    <source>
        <dbReference type="EMBL" id="CAG8563546.1"/>
    </source>
</evidence>
<feature type="compositionally biased region" description="Polar residues" evidence="1">
    <location>
        <begin position="1"/>
        <end position="13"/>
    </location>
</feature>